<organism evidence="1">
    <name type="scientific">bioreactor metagenome</name>
    <dbReference type="NCBI Taxonomy" id="1076179"/>
    <lineage>
        <taxon>unclassified sequences</taxon>
        <taxon>metagenomes</taxon>
        <taxon>ecological metagenomes</taxon>
    </lineage>
</organism>
<proteinExistence type="predicted"/>
<gene>
    <name evidence="1" type="ORF">SDC9_35155</name>
</gene>
<evidence type="ECO:0000313" key="1">
    <source>
        <dbReference type="EMBL" id="MPL89124.1"/>
    </source>
</evidence>
<comment type="caution">
    <text evidence="1">The sequence shown here is derived from an EMBL/GenBank/DDBJ whole genome shotgun (WGS) entry which is preliminary data.</text>
</comment>
<accession>A0A644VCN6</accession>
<sequence>MADKEPKILGEEDFLRQAELIHKQVAANDKLTSEGKRATLTVLAGIVKSVKVHGARQHGITKKMLKVALTVFAKMADDKRHSAEQLAVLRSLTMITLEGIKAK</sequence>
<protein>
    <submittedName>
        <fullName evidence="1">Uncharacterized protein</fullName>
    </submittedName>
</protein>
<reference evidence="1" key="1">
    <citation type="submission" date="2019-08" db="EMBL/GenBank/DDBJ databases">
        <authorList>
            <person name="Kucharzyk K."/>
            <person name="Murdoch R.W."/>
            <person name="Higgins S."/>
            <person name="Loffler F."/>
        </authorList>
    </citation>
    <scope>NUCLEOTIDE SEQUENCE</scope>
</reference>
<dbReference type="AlphaFoldDB" id="A0A644VCN6"/>
<dbReference type="EMBL" id="VSSQ01000273">
    <property type="protein sequence ID" value="MPL89124.1"/>
    <property type="molecule type" value="Genomic_DNA"/>
</dbReference>
<name>A0A644VCN6_9ZZZZ</name>